<evidence type="ECO:0000313" key="2">
    <source>
        <dbReference type="EMBL" id="KAG2375321.1"/>
    </source>
</evidence>
<proteinExistence type="predicted"/>
<dbReference type="InterPro" id="IPR000719">
    <property type="entry name" value="Prot_kinase_dom"/>
</dbReference>
<dbReference type="RefSeq" id="XP_044544495.1">
    <property type="nucleotide sequence ID" value="XM_044700187.1"/>
</dbReference>
<gene>
    <name evidence="2" type="ORF">C9374_009944</name>
</gene>
<dbReference type="Pfam" id="PF07714">
    <property type="entry name" value="PK_Tyr_Ser-Thr"/>
    <property type="match status" value="1"/>
</dbReference>
<dbReference type="SUPFAM" id="SSF56112">
    <property type="entry name" value="Protein kinase-like (PK-like)"/>
    <property type="match status" value="1"/>
</dbReference>
<keyword evidence="3" id="KW-1185">Reference proteome</keyword>
<dbReference type="GeneID" id="68102398"/>
<dbReference type="PROSITE" id="PS50011">
    <property type="entry name" value="PROTEIN_KINASE_DOM"/>
    <property type="match status" value="1"/>
</dbReference>
<dbReference type="EMBL" id="PYSW02000039">
    <property type="protein sequence ID" value="KAG2375321.1"/>
    <property type="molecule type" value="Genomic_DNA"/>
</dbReference>
<name>A0AA88KGY3_NAELO</name>
<sequence>MTNLMKKLMVKIATNHHTVKAKPVPANEGISMDEKPFEHDDVSSIYDETNQEWITQHNPLFDCNFATLLEITDGVMKPQWTTTSSNSSNHHHHHTFRIPSYLKTTTTSCNTTTTTITTRKRRGSSILSLAQHPSQGCSSPSPRFVAKMEFESDWQVQEHFMAKFESVERLSRKPNSCLYQVKHSEHDSTRRILRLIQAESASHAKQLVDSLVNIQSNIMQHECFVQIHDVCMVGETTVAVEMEYIELGDLQTFLEEEGLFLSDEMVQQVIVQVCHALQLLQEKKTPLTHGQIRPQNILIRSFNDDTNEIKIALSDFGWKSPNLNRSSRDKRFVIPSSKLISTSSELSNKDNTNMIACEIFHLGVSLYQLCSRDKEVILSQLYEQQDLDEMSVREALAARLTKHYQYRAEVVDVILQMISPIGDNFGSLTVNGLLSSLNMVAPQSV</sequence>
<dbReference type="PANTHER" id="PTHR24361:SF613">
    <property type="entry name" value="NUCLEAR RECEPTOR-BINDING PROTEIN-RELATED"/>
    <property type="match status" value="1"/>
</dbReference>
<protein>
    <recommendedName>
        <fullName evidence="1">Protein kinase domain-containing protein</fullName>
    </recommendedName>
</protein>
<dbReference type="InterPro" id="IPR011009">
    <property type="entry name" value="Kinase-like_dom_sf"/>
</dbReference>
<dbReference type="PANTHER" id="PTHR24361">
    <property type="entry name" value="MITOGEN-ACTIVATED KINASE KINASE KINASE"/>
    <property type="match status" value="1"/>
</dbReference>
<dbReference type="GO" id="GO:0005524">
    <property type="term" value="F:ATP binding"/>
    <property type="evidence" value="ECO:0007669"/>
    <property type="project" value="InterPro"/>
</dbReference>
<dbReference type="Gene3D" id="3.30.200.20">
    <property type="entry name" value="Phosphorylase Kinase, domain 1"/>
    <property type="match status" value="1"/>
</dbReference>
<evidence type="ECO:0000259" key="1">
    <source>
        <dbReference type="PROSITE" id="PS50011"/>
    </source>
</evidence>
<comment type="caution">
    <text evidence="2">The sequence shown here is derived from an EMBL/GenBank/DDBJ whole genome shotgun (WGS) entry which is preliminary data.</text>
</comment>
<evidence type="ECO:0000313" key="3">
    <source>
        <dbReference type="Proteomes" id="UP000816034"/>
    </source>
</evidence>
<dbReference type="InterPro" id="IPR001245">
    <property type="entry name" value="Ser-Thr/Tyr_kinase_cat_dom"/>
</dbReference>
<feature type="domain" description="Protein kinase" evidence="1">
    <location>
        <begin position="164"/>
        <end position="422"/>
    </location>
</feature>
<dbReference type="GO" id="GO:0005737">
    <property type="term" value="C:cytoplasm"/>
    <property type="evidence" value="ECO:0007669"/>
    <property type="project" value="TreeGrafter"/>
</dbReference>
<dbReference type="Proteomes" id="UP000816034">
    <property type="component" value="Unassembled WGS sequence"/>
</dbReference>
<organism evidence="2 3">
    <name type="scientific">Naegleria lovaniensis</name>
    <name type="common">Amoeba</name>
    <dbReference type="NCBI Taxonomy" id="51637"/>
    <lineage>
        <taxon>Eukaryota</taxon>
        <taxon>Discoba</taxon>
        <taxon>Heterolobosea</taxon>
        <taxon>Tetramitia</taxon>
        <taxon>Eutetramitia</taxon>
        <taxon>Vahlkampfiidae</taxon>
        <taxon>Naegleria</taxon>
    </lineage>
</organism>
<dbReference type="InterPro" id="IPR053235">
    <property type="entry name" value="Ser_Thr_kinase"/>
</dbReference>
<dbReference type="SMART" id="SM00220">
    <property type="entry name" value="S_TKc"/>
    <property type="match status" value="1"/>
</dbReference>
<accession>A0AA88KGY3</accession>
<dbReference type="GO" id="GO:0004674">
    <property type="term" value="F:protein serine/threonine kinase activity"/>
    <property type="evidence" value="ECO:0007669"/>
    <property type="project" value="TreeGrafter"/>
</dbReference>
<dbReference type="AlphaFoldDB" id="A0AA88KGY3"/>
<reference evidence="2 3" key="1">
    <citation type="journal article" date="2018" name="BMC Genomics">
        <title>The genome of Naegleria lovaniensis, the basis for a comparative approach to unravel pathogenicity factors of the human pathogenic amoeba N. fowleri.</title>
        <authorList>
            <person name="Liechti N."/>
            <person name="Schurch N."/>
            <person name="Bruggmann R."/>
            <person name="Wittwer M."/>
        </authorList>
    </citation>
    <scope>NUCLEOTIDE SEQUENCE [LARGE SCALE GENOMIC DNA]</scope>
    <source>
        <strain evidence="2 3">ATCC 30569</strain>
    </source>
</reference>
<dbReference type="Gene3D" id="1.10.510.10">
    <property type="entry name" value="Transferase(Phosphotransferase) domain 1"/>
    <property type="match status" value="1"/>
</dbReference>